<comment type="similarity">
    <text evidence="2 12">Belongs to the short-chain dehydrogenases/reductases (SDR) family.</text>
</comment>
<dbReference type="PANTHER" id="PTHR24322:SF736">
    <property type="entry name" value="RETINOL DEHYDROGENASE 10"/>
    <property type="match status" value="1"/>
</dbReference>
<dbReference type="PANTHER" id="PTHR24322">
    <property type="entry name" value="PKSB"/>
    <property type="match status" value="1"/>
</dbReference>
<evidence type="ECO:0000256" key="5">
    <source>
        <dbReference type="ARBA" id="ARBA00022989"/>
    </source>
</evidence>
<dbReference type="AlphaFoldDB" id="A0A2R5GLX5"/>
<comment type="subcellular location">
    <subcellularLocation>
        <location evidence="1">Membrane</location>
        <topology evidence="1">Multi-pass membrane protein</topology>
    </subcellularLocation>
</comment>
<comment type="function">
    <text evidence="9">Catalyzes the reduction of all-trans-retinal to all-trans-retinol in the presence of NADPH.</text>
</comment>
<evidence type="ECO:0000256" key="12">
    <source>
        <dbReference type="RuleBase" id="RU000363"/>
    </source>
</evidence>
<dbReference type="Proteomes" id="UP000241890">
    <property type="component" value="Unassembled WGS sequence"/>
</dbReference>
<dbReference type="GO" id="GO:0016020">
    <property type="term" value="C:membrane"/>
    <property type="evidence" value="ECO:0007669"/>
    <property type="project" value="UniProtKB-SubCell"/>
</dbReference>
<dbReference type="PRINTS" id="PR00080">
    <property type="entry name" value="SDRFAMILY"/>
</dbReference>
<keyword evidence="15" id="KW-1185">Reference proteome</keyword>
<proteinExistence type="inferred from homology"/>
<dbReference type="GO" id="GO:0005811">
    <property type="term" value="C:lipid droplet"/>
    <property type="evidence" value="ECO:0007669"/>
    <property type="project" value="TreeGrafter"/>
</dbReference>
<dbReference type="Gene3D" id="3.40.50.720">
    <property type="entry name" value="NAD(P)-binding Rossmann-like Domain"/>
    <property type="match status" value="1"/>
</dbReference>
<dbReference type="GO" id="GO:0052650">
    <property type="term" value="F:all-trans-retinol dehydrogenase (NADP+) activity"/>
    <property type="evidence" value="ECO:0007669"/>
    <property type="project" value="UniProtKB-ARBA"/>
</dbReference>
<evidence type="ECO:0000256" key="11">
    <source>
        <dbReference type="ARBA" id="ARBA00082544"/>
    </source>
</evidence>
<evidence type="ECO:0000256" key="2">
    <source>
        <dbReference type="ARBA" id="ARBA00006484"/>
    </source>
</evidence>
<keyword evidence="7" id="KW-0443">Lipid metabolism</keyword>
<evidence type="ECO:0000256" key="9">
    <source>
        <dbReference type="ARBA" id="ARBA00059620"/>
    </source>
</evidence>
<dbReference type="InParanoid" id="A0A2R5GLX5"/>
<comment type="caution">
    <text evidence="14">The sequence shown here is derived from an EMBL/GenBank/DDBJ whole genome shotgun (WGS) entry which is preliminary data.</text>
</comment>
<dbReference type="PROSITE" id="PS00061">
    <property type="entry name" value="ADH_SHORT"/>
    <property type="match status" value="1"/>
</dbReference>
<evidence type="ECO:0000256" key="10">
    <source>
        <dbReference type="ARBA" id="ARBA00068717"/>
    </source>
</evidence>
<dbReference type="FunFam" id="3.40.50.720:FF:000131">
    <property type="entry name" value="Short-chain dehydrogenase/reductase 3"/>
    <property type="match status" value="1"/>
</dbReference>
<keyword evidence="4" id="KW-0521">NADP</keyword>
<evidence type="ECO:0000256" key="1">
    <source>
        <dbReference type="ARBA" id="ARBA00004141"/>
    </source>
</evidence>
<evidence type="ECO:0000313" key="15">
    <source>
        <dbReference type="Proteomes" id="UP000241890"/>
    </source>
</evidence>
<dbReference type="InterPro" id="IPR036291">
    <property type="entry name" value="NAD(P)-bd_dom_sf"/>
</dbReference>
<dbReference type="PRINTS" id="PR00081">
    <property type="entry name" value="GDHRDH"/>
</dbReference>
<protein>
    <recommendedName>
        <fullName evidence="10">Short-chain dehydrogenase/reductase 3</fullName>
    </recommendedName>
    <alternativeName>
        <fullName evidence="11">Retinal short-chain dehydrogenase/reductase 1</fullName>
    </alternativeName>
</protein>
<dbReference type="OrthoDB" id="10253736at2759"/>
<name>A0A2R5GLX5_9STRA</name>
<evidence type="ECO:0000256" key="7">
    <source>
        <dbReference type="ARBA" id="ARBA00023098"/>
    </source>
</evidence>
<feature type="transmembrane region" description="Helical" evidence="13">
    <location>
        <begin position="12"/>
        <end position="28"/>
    </location>
</feature>
<dbReference type="EMBL" id="BEYU01000109">
    <property type="protein sequence ID" value="GBG31902.1"/>
    <property type="molecule type" value="Genomic_DNA"/>
</dbReference>
<keyword evidence="8 13" id="KW-0472">Membrane</keyword>
<keyword evidence="6" id="KW-0560">Oxidoreductase</keyword>
<organism evidence="14 15">
    <name type="scientific">Hondaea fermentalgiana</name>
    <dbReference type="NCBI Taxonomy" id="2315210"/>
    <lineage>
        <taxon>Eukaryota</taxon>
        <taxon>Sar</taxon>
        <taxon>Stramenopiles</taxon>
        <taxon>Bigyra</taxon>
        <taxon>Labyrinthulomycetes</taxon>
        <taxon>Thraustochytrida</taxon>
        <taxon>Thraustochytriidae</taxon>
        <taxon>Hondaea</taxon>
    </lineage>
</organism>
<sequence length="307" mass="33527">MAVSLLVKKYGVRLLAVALAVMVARRVLRRKKKTVEGKTVLVTGAASGVGRSLALALAKRGAKLVLWDVQGDQLQETRKLVEEATPSATIQTDRVNLAAPSEIYAAAERVDGYVDILINNAGIVSGNDYFTDVDMDRAELTVRVNMLAHMHMAKAFLPGMMERDTGHIVSVASVAAFSAASRMVDYSASKFGARGFAEGLCVELDERKSKVKVSCVCPTHINTALFQGFSHPLTPTLSIDEVVQGTIDAIEYETELVLLPDRLKYLLVLGKSLQETFMYELGVKLPIESPLTTHDRSQLNRVFDAMK</sequence>
<keyword evidence="3 13" id="KW-0812">Transmembrane</keyword>
<evidence type="ECO:0000313" key="14">
    <source>
        <dbReference type="EMBL" id="GBG31902.1"/>
    </source>
</evidence>
<evidence type="ECO:0000256" key="13">
    <source>
        <dbReference type="SAM" id="Phobius"/>
    </source>
</evidence>
<dbReference type="InterPro" id="IPR020904">
    <property type="entry name" value="Sc_DH/Rdtase_CS"/>
</dbReference>
<gene>
    <name evidence="14" type="ORF">FCC1311_081272</name>
</gene>
<dbReference type="InterPro" id="IPR002347">
    <property type="entry name" value="SDR_fam"/>
</dbReference>
<evidence type="ECO:0000256" key="6">
    <source>
        <dbReference type="ARBA" id="ARBA00023002"/>
    </source>
</evidence>
<evidence type="ECO:0000256" key="3">
    <source>
        <dbReference type="ARBA" id="ARBA00022692"/>
    </source>
</evidence>
<reference evidence="14 15" key="1">
    <citation type="submission" date="2017-12" db="EMBL/GenBank/DDBJ databases">
        <title>Sequencing, de novo assembly and annotation of complete genome of a new Thraustochytrid species, strain FCC1311.</title>
        <authorList>
            <person name="Sedici K."/>
            <person name="Godart F."/>
            <person name="Aiese Cigliano R."/>
            <person name="Sanseverino W."/>
            <person name="Barakat M."/>
            <person name="Ortet P."/>
            <person name="Marechal E."/>
            <person name="Cagnac O."/>
            <person name="Amato A."/>
        </authorList>
    </citation>
    <scope>NUCLEOTIDE SEQUENCE [LARGE SCALE GENOMIC DNA]</scope>
</reference>
<evidence type="ECO:0000256" key="8">
    <source>
        <dbReference type="ARBA" id="ARBA00023136"/>
    </source>
</evidence>
<keyword evidence="5 13" id="KW-1133">Transmembrane helix</keyword>
<dbReference type="SUPFAM" id="SSF51735">
    <property type="entry name" value="NAD(P)-binding Rossmann-fold domains"/>
    <property type="match status" value="1"/>
</dbReference>
<dbReference type="Pfam" id="PF00106">
    <property type="entry name" value="adh_short"/>
    <property type="match status" value="1"/>
</dbReference>
<accession>A0A2R5GLX5</accession>
<evidence type="ECO:0000256" key="4">
    <source>
        <dbReference type="ARBA" id="ARBA00022857"/>
    </source>
</evidence>